<dbReference type="RefSeq" id="WP_194701556.1">
    <property type="nucleotide sequence ID" value="NZ_JADKNH010000005.1"/>
</dbReference>
<proteinExistence type="predicted"/>
<dbReference type="Pfam" id="PF14279">
    <property type="entry name" value="HNH_5"/>
    <property type="match status" value="1"/>
</dbReference>
<dbReference type="Gene3D" id="1.10.30.50">
    <property type="match status" value="1"/>
</dbReference>
<dbReference type="CDD" id="cd00085">
    <property type="entry name" value="HNHc"/>
    <property type="match status" value="1"/>
</dbReference>
<dbReference type="GO" id="GO:0004519">
    <property type="term" value="F:endonuclease activity"/>
    <property type="evidence" value="ECO:0007669"/>
    <property type="project" value="UniProtKB-KW"/>
</dbReference>
<keyword evidence="2" id="KW-0540">Nuclease</keyword>
<dbReference type="PANTHER" id="PTHR33877">
    <property type="entry name" value="SLL1193 PROTEIN"/>
    <property type="match status" value="1"/>
</dbReference>
<comment type="caution">
    <text evidence="2">The sequence shown here is derived from an EMBL/GenBank/DDBJ whole genome shotgun (WGS) entry which is preliminary data.</text>
</comment>
<keyword evidence="2" id="KW-0378">Hydrolase</keyword>
<organism evidence="2 3">
    <name type="scientific">Fusibacter ferrireducens</name>
    <dbReference type="NCBI Taxonomy" id="2785058"/>
    <lineage>
        <taxon>Bacteria</taxon>
        <taxon>Bacillati</taxon>
        <taxon>Bacillota</taxon>
        <taxon>Clostridia</taxon>
        <taxon>Eubacteriales</taxon>
        <taxon>Eubacteriales Family XII. Incertae Sedis</taxon>
        <taxon>Fusibacter</taxon>
    </lineage>
</organism>
<dbReference type="EMBL" id="JADKNH010000005">
    <property type="protein sequence ID" value="MBF4693314.1"/>
    <property type="molecule type" value="Genomic_DNA"/>
</dbReference>
<dbReference type="PANTHER" id="PTHR33877:SF1">
    <property type="entry name" value="TYPE IV METHYL-DIRECTED RESTRICTION ENZYME ECOKMCRA"/>
    <property type="match status" value="1"/>
</dbReference>
<name>A0ABR9ZS78_9FIRM</name>
<accession>A0ABR9ZS78</accession>
<sequence length="143" mass="16874">MIHKKTIKAYVYQRDQGKCFHCGKSIRFNQTTLDHYFPKSRGGTEEFFNLVACCKFCNRMKKSVVPKDWLTINIELFKKAVLDGKVISQVEPKYNQDELVGLAHGIESIFRNKINTVFEGDGYRLYVKENKIYKMVRFHHEEE</sequence>
<dbReference type="Proteomes" id="UP000614200">
    <property type="component" value="Unassembled WGS sequence"/>
</dbReference>
<dbReference type="InterPro" id="IPR003615">
    <property type="entry name" value="HNH_nuc"/>
</dbReference>
<dbReference type="InterPro" id="IPR029471">
    <property type="entry name" value="HNH_5"/>
</dbReference>
<evidence type="ECO:0000313" key="3">
    <source>
        <dbReference type="Proteomes" id="UP000614200"/>
    </source>
</evidence>
<gene>
    <name evidence="2" type="ORF">ISU02_09290</name>
</gene>
<protein>
    <submittedName>
        <fullName evidence="2">HNH endonuclease</fullName>
    </submittedName>
</protein>
<keyword evidence="2" id="KW-0255">Endonuclease</keyword>
<evidence type="ECO:0000313" key="2">
    <source>
        <dbReference type="EMBL" id="MBF4693314.1"/>
    </source>
</evidence>
<dbReference type="SMART" id="SM00507">
    <property type="entry name" value="HNHc"/>
    <property type="match status" value="1"/>
</dbReference>
<reference evidence="2 3" key="1">
    <citation type="submission" date="2020-11" db="EMBL/GenBank/DDBJ databases">
        <title>Fusibacter basophilias sp. nov.</title>
        <authorList>
            <person name="Qiu D."/>
        </authorList>
    </citation>
    <scope>NUCLEOTIDE SEQUENCE [LARGE SCALE GENOMIC DNA]</scope>
    <source>
        <strain evidence="2 3">Q10-2</strain>
    </source>
</reference>
<evidence type="ECO:0000259" key="1">
    <source>
        <dbReference type="SMART" id="SM00507"/>
    </source>
</evidence>
<keyword evidence="3" id="KW-1185">Reference proteome</keyword>
<feature type="domain" description="HNH nuclease" evidence="1">
    <location>
        <begin position="6"/>
        <end position="59"/>
    </location>
</feature>
<dbReference type="InterPro" id="IPR052892">
    <property type="entry name" value="NA-targeting_endonuclease"/>
</dbReference>